<evidence type="ECO:0000313" key="2">
    <source>
        <dbReference type="EMBL" id="KAJ7692231.1"/>
    </source>
</evidence>
<evidence type="ECO:0000256" key="1">
    <source>
        <dbReference type="SAM" id="Phobius"/>
    </source>
</evidence>
<keyword evidence="3" id="KW-1185">Reference proteome</keyword>
<protein>
    <submittedName>
        <fullName evidence="2">Uncharacterized protein</fullName>
    </submittedName>
</protein>
<keyword evidence="1" id="KW-0472">Membrane</keyword>
<name>A0AAD7GKK2_MYCRO</name>
<dbReference type="Proteomes" id="UP001221757">
    <property type="component" value="Unassembled WGS sequence"/>
</dbReference>
<sequence>MCGVRNGQCEWFEDGYWASRQGYMDEDPRDEEASSACKKFSAHWDQRSIRRNCGGAVTRLEEIWRIGDGTWEPAQGRRTGAEVAGLRGGMRRQCEAEIWRRFPADHDVLKPRTHKPRHFLPLATTFPALVVAAVAHAFVYASVPRSRLRSRGSSSASFVLLQLAHTQSLPFLLATLTCTFWLSSRLDGQSARHRDLLLREALTRYVDVVWSPAMERCACIRAPFFPFSDFWILLRPRCATQEDPRSAQEVGARGLYAMQERLYAIRTGSQSNLDFGAGVPIHYVRTGNLITQVTEFRTLTSAYPEPFTDEHHPNMSELFLGCTAEPNARA</sequence>
<reference evidence="2" key="1">
    <citation type="submission" date="2023-03" db="EMBL/GenBank/DDBJ databases">
        <title>Massive genome expansion in bonnet fungi (Mycena s.s.) driven by repeated elements and novel gene families across ecological guilds.</title>
        <authorList>
            <consortium name="Lawrence Berkeley National Laboratory"/>
            <person name="Harder C.B."/>
            <person name="Miyauchi S."/>
            <person name="Viragh M."/>
            <person name="Kuo A."/>
            <person name="Thoen E."/>
            <person name="Andreopoulos B."/>
            <person name="Lu D."/>
            <person name="Skrede I."/>
            <person name="Drula E."/>
            <person name="Henrissat B."/>
            <person name="Morin E."/>
            <person name="Kohler A."/>
            <person name="Barry K."/>
            <person name="LaButti K."/>
            <person name="Morin E."/>
            <person name="Salamov A."/>
            <person name="Lipzen A."/>
            <person name="Mereny Z."/>
            <person name="Hegedus B."/>
            <person name="Baldrian P."/>
            <person name="Stursova M."/>
            <person name="Weitz H."/>
            <person name="Taylor A."/>
            <person name="Grigoriev I.V."/>
            <person name="Nagy L.G."/>
            <person name="Martin F."/>
            <person name="Kauserud H."/>
        </authorList>
    </citation>
    <scope>NUCLEOTIDE SEQUENCE</scope>
    <source>
        <strain evidence="2">CBHHK067</strain>
    </source>
</reference>
<dbReference type="EMBL" id="JARKIE010000053">
    <property type="protein sequence ID" value="KAJ7692231.1"/>
    <property type="molecule type" value="Genomic_DNA"/>
</dbReference>
<feature type="transmembrane region" description="Helical" evidence="1">
    <location>
        <begin position="119"/>
        <end position="139"/>
    </location>
</feature>
<evidence type="ECO:0000313" key="3">
    <source>
        <dbReference type="Proteomes" id="UP001221757"/>
    </source>
</evidence>
<organism evidence="2 3">
    <name type="scientific">Mycena rosella</name>
    <name type="common">Pink bonnet</name>
    <name type="synonym">Agaricus rosellus</name>
    <dbReference type="NCBI Taxonomy" id="1033263"/>
    <lineage>
        <taxon>Eukaryota</taxon>
        <taxon>Fungi</taxon>
        <taxon>Dikarya</taxon>
        <taxon>Basidiomycota</taxon>
        <taxon>Agaricomycotina</taxon>
        <taxon>Agaricomycetes</taxon>
        <taxon>Agaricomycetidae</taxon>
        <taxon>Agaricales</taxon>
        <taxon>Marasmiineae</taxon>
        <taxon>Mycenaceae</taxon>
        <taxon>Mycena</taxon>
    </lineage>
</organism>
<accession>A0AAD7GKK2</accession>
<dbReference type="AlphaFoldDB" id="A0AAD7GKK2"/>
<keyword evidence="1" id="KW-1133">Transmembrane helix</keyword>
<gene>
    <name evidence="2" type="ORF">B0H17DRAFT_1284158</name>
</gene>
<proteinExistence type="predicted"/>
<comment type="caution">
    <text evidence="2">The sequence shown here is derived from an EMBL/GenBank/DDBJ whole genome shotgun (WGS) entry which is preliminary data.</text>
</comment>
<keyword evidence="1" id="KW-0812">Transmembrane</keyword>